<evidence type="ECO:0000313" key="2">
    <source>
        <dbReference type="Proteomes" id="UP001141259"/>
    </source>
</evidence>
<sequence>MTMRVLFLGEGTSDSGIVPQIEKFAAQLSIEIAVTDPDLSRLSNPPGRAVADKLRVAVEIGGRYDLIIVHRDADRDGRQARLAEITQAIQTIAPTTCHAAVIPVRMTEAWLLTNESEIRQIAGNPKGRIPLNLPAPTKVESLPDPKKTLKETLGVASGLSGRKLNKFHDRFSQHRRQLLERLDPDGGIKMVPSWQFFITDLKAGLTAAADKVLE</sequence>
<dbReference type="RefSeq" id="WP_259626444.1">
    <property type="nucleotide sequence ID" value="NZ_JANYMP010000015.1"/>
</dbReference>
<dbReference type="AlphaFoldDB" id="A0A9X2VQW7"/>
<keyword evidence="2" id="KW-1185">Reference proteome</keyword>
<reference evidence="1" key="1">
    <citation type="submission" date="2022-08" db="EMBL/GenBank/DDBJ databases">
        <authorList>
            <person name="Tistechok S."/>
            <person name="Samborskyy M."/>
            <person name="Roman I."/>
        </authorList>
    </citation>
    <scope>NUCLEOTIDE SEQUENCE</scope>
    <source>
        <strain evidence="1">DSM 103496</strain>
    </source>
</reference>
<gene>
    <name evidence="1" type="ORF">NZH93_29255</name>
</gene>
<evidence type="ECO:0008006" key="3">
    <source>
        <dbReference type="Google" id="ProtNLM"/>
    </source>
</evidence>
<accession>A0A9X2VQW7</accession>
<name>A0A9X2VQW7_9PSEU</name>
<dbReference type="Proteomes" id="UP001141259">
    <property type="component" value="Unassembled WGS sequence"/>
</dbReference>
<evidence type="ECO:0000313" key="1">
    <source>
        <dbReference type="EMBL" id="MCS7480964.1"/>
    </source>
</evidence>
<protein>
    <recommendedName>
        <fullName evidence="3">DUF4276 family protein</fullName>
    </recommendedName>
</protein>
<comment type="caution">
    <text evidence="1">The sequence shown here is derived from an EMBL/GenBank/DDBJ whole genome shotgun (WGS) entry which is preliminary data.</text>
</comment>
<organism evidence="1 2">
    <name type="scientific">Umezawaea endophytica</name>
    <dbReference type="NCBI Taxonomy" id="1654476"/>
    <lineage>
        <taxon>Bacteria</taxon>
        <taxon>Bacillati</taxon>
        <taxon>Actinomycetota</taxon>
        <taxon>Actinomycetes</taxon>
        <taxon>Pseudonocardiales</taxon>
        <taxon>Pseudonocardiaceae</taxon>
        <taxon>Umezawaea</taxon>
    </lineage>
</organism>
<dbReference type="EMBL" id="JANYMP010000015">
    <property type="protein sequence ID" value="MCS7480964.1"/>
    <property type="molecule type" value="Genomic_DNA"/>
</dbReference>
<proteinExistence type="predicted"/>